<dbReference type="CDD" id="cd18567">
    <property type="entry name" value="ABC_6TM_CvaB_RaxB_like"/>
    <property type="match status" value="1"/>
</dbReference>
<evidence type="ECO:0000256" key="3">
    <source>
        <dbReference type="ARBA" id="ARBA00022741"/>
    </source>
</evidence>
<evidence type="ECO:0000313" key="12">
    <source>
        <dbReference type="EMBL" id="GLP96888.1"/>
    </source>
</evidence>
<evidence type="ECO:0000256" key="1">
    <source>
        <dbReference type="ARBA" id="ARBA00004651"/>
    </source>
</evidence>
<dbReference type="GO" id="GO:0140359">
    <property type="term" value="F:ABC-type transporter activity"/>
    <property type="evidence" value="ECO:0007669"/>
    <property type="project" value="InterPro"/>
</dbReference>
<reference evidence="12" key="2">
    <citation type="submission" date="2023-01" db="EMBL/GenBank/DDBJ databases">
        <title>Draft genome sequence of Paraferrimonas sedimenticola strain NBRC 101628.</title>
        <authorList>
            <person name="Sun Q."/>
            <person name="Mori K."/>
        </authorList>
    </citation>
    <scope>NUCLEOTIDE SEQUENCE</scope>
    <source>
        <strain evidence="12">NBRC 101628</strain>
    </source>
</reference>
<dbReference type="SUPFAM" id="SSF90123">
    <property type="entry name" value="ABC transporter transmembrane region"/>
    <property type="match status" value="1"/>
</dbReference>
<feature type="transmembrane region" description="Helical" evidence="8">
    <location>
        <begin position="227"/>
        <end position="245"/>
    </location>
</feature>
<dbReference type="Gene3D" id="1.20.1560.10">
    <property type="entry name" value="ABC transporter type 1, transmembrane domain"/>
    <property type="match status" value="1"/>
</dbReference>
<organism evidence="12 13">
    <name type="scientific">Paraferrimonas sedimenticola</name>
    <dbReference type="NCBI Taxonomy" id="375674"/>
    <lineage>
        <taxon>Bacteria</taxon>
        <taxon>Pseudomonadati</taxon>
        <taxon>Pseudomonadota</taxon>
        <taxon>Gammaproteobacteria</taxon>
        <taxon>Alteromonadales</taxon>
        <taxon>Ferrimonadaceae</taxon>
        <taxon>Paraferrimonas</taxon>
    </lineage>
</organism>
<dbReference type="Pfam" id="PF00664">
    <property type="entry name" value="ABC_membrane"/>
    <property type="match status" value="1"/>
</dbReference>
<dbReference type="InterPro" id="IPR005074">
    <property type="entry name" value="Peptidase_C39"/>
</dbReference>
<dbReference type="EMBL" id="BSNC01000005">
    <property type="protein sequence ID" value="GLP96888.1"/>
    <property type="molecule type" value="Genomic_DNA"/>
</dbReference>
<dbReference type="GO" id="GO:0034040">
    <property type="term" value="F:ATPase-coupled lipid transmembrane transporter activity"/>
    <property type="evidence" value="ECO:0007669"/>
    <property type="project" value="TreeGrafter"/>
</dbReference>
<evidence type="ECO:0000259" key="9">
    <source>
        <dbReference type="PROSITE" id="PS50893"/>
    </source>
</evidence>
<dbReference type="InterPro" id="IPR036640">
    <property type="entry name" value="ABC1_TM_sf"/>
</dbReference>
<comment type="caution">
    <text evidence="12">The sequence shown here is derived from an EMBL/GenBank/DDBJ whole genome shotgun (WGS) entry which is preliminary data.</text>
</comment>
<evidence type="ECO:0000256" key="8">
    <source>
        <dbReference type="SAM" id="Phobius"/>
    </source>
</evidence>
<name>A0AA37RX42_9GAMM</name>
<proteinExistence type="predicted"/>
<feature type="region of interest" description="Disordered" evidence="7">
    <location>
        <begin position="1"/>
        <end position="21"/>
    </location>
</feature>
<keyword evidence="6 8" id="KW-0472">Membrane</keyword>
<dbReference type="Pfam" id="PF03412">
    <property type="entry name" value="Peptidase_C39"/>
    <property type="match status" value="1"/>
</dbReference>
<gene>
    <name evidence="12" type="ORF">GCM10007895_21940</name>
</gene>
<dbReference type="Gene3D" id="3.40.50.300">
    <property type="entry name" value="P-loop containing nucleotide triphosphate hydrolases"/>
    <property type="match status" value="1"/>
</dbReference>
<feature type="domain" description="ABC transporter" evidence="9">
    <location>
        <begin position="509"/>
        <end position="728"/>
    </location>
</feature>
<dbReference type="InterPro" id="IPR039421">
    <property type="entry name" value="Type_1_exporter"/>
</dbReference>
<dbReference type="PANTHER" id="PTHR24221">
    <property type="entry name" value="ATP-BINDING CASSETTE SUB-FAMILY B"/>
    <property type="match status" value="1"/>
</dbReference>
<dbReference type="InterPro" id="IPR003439">
    <property type="entry name" value="ABC_transporter-like_ATP-bd"/>
</dbReference>
<dbReference type="PROSITE" id="PS50929">
    <property type="entry name" value="ABC_TM1F"/>
    <property type="match status" value="1"/>
</dbReference>
<dbReference type="GO" id="GO:0005886">
    <property type="term" value="C:plasma membrane"/>
    <property type="evidence" value="ECO:0007669"/>
    <property type="project" value="UniProtKB-SubCell"/>
</dbReference>
<dbReference type="InterPro" id="IPR011527">
    <property type="entry name" value="ABC1_TM_dom"/>
</dbReference>
<evidence type="ECO:0000259" key="10">
    <source>
        <dbReference type="PROSITE" id="PS50929"/>
    </source>
</evidence>
<evidence type="ECO:0000256" key="5">
    <source>
        <dbReference type="ARBA" id="ARBA00022989"/>
    </source>
</evidence>
<evidence type="ECO:0000256" key="7">
    <source>
        <dbReference type="SAM" id="MobiDB-lite"/>
    </source>
</evidence>
<dbReference type="PROSITE" id="PS50893">
    <property type="entry name" value="ABC_TRANSPORTER_2"/>
    <property type="match status" value="1"/>
</dbReference>
<dbReference type="GO" id="GO:0006508">
    <property type="term" value="P:proteolysis"/>
    <property type="evidence" value="ECO:0007669"/>
    <property type="project" value="InterPro"/>
</dbReference>
<reference evidence="12" key="1">
    <citation type="journal article" date="2014" name="Int. J. Syst. Evol. Microbiol.">
        <title>Complete genome sequence of Corynebacterium casei LMG S-19264T (=DSM 44701T), isolated from a smear-ripened cheese.</title>
        <authorList>
            <consortium name="US DOE Joint Genome Institute (JGI-PGF)"/>
            <person name="Walter F."/>
            <person name="Albersmeier A."/>
            <person name="Kalinowski J."/>
            <person name="Ruckert C."/>
        </authorList>
    </citation>
    <scope>NUCLEOTIDE SEQUENCE</scope>
    <source>
        <strain evidence="12">NBRC 101628</strain>
    </source>
</reference>
<feature type="transmembrane region" description="Helical" evidence="8">
    <location>
        <begin position="187"/>
        <end position="207"/>
    </location>
</feature>
<comment type="subcellular location">
    <subcellularLocation>
        <location evidence="1">Cell membrane</location>
        <topology evidence="1">Multi-pass membrane protein</topology>
    </subcellularLocation>
</comment>
<evidence type="ECO:0000313" key="13">
    <source>
        <dbReference type="Proteomes" id="UP001161422"/>
    </source>
</evidence>
<dbReference type="SMART" id="SM00382">
    <property type="entry name" value="AAA"/>
    <property type="match status" value="1"/>
</dbReference>
<dbReference type="SUPFAM" id="SSF52540">
    <property type="entry name" value="P-loop containing nucleoside triphosphate hydrolases"/>
    <property type="match status" value="1"/>
</dbReference>
<feature type="domain" description="ABC transmembrane type-1" evidence="10">
    <location>
        <begin position="194"/>
        <end position="473"/>
    </location>
</feature>
<feature type="domain" description="Peptidase C39" evidence="11">
    <location>
        <begin position="41"/>
        <end position="160"/>
    </location>
</feature>
<dbReference type="Pfam" id="PF00005">
    <property type="entry name" value="ABC_tran"/>
    <property type="match status" value="1"/>
</dbReference>
<keyword evidence="13" id="KW-1185">Reference proteome</keyword>
<keyword evidence="5 8" id="KW-1133">Transmembrane helix</keyword>
<protein>
    <submittedName>
        <fullName evidence="12">ABC transporter</fullName>
    </submittedName>
</protein>
<dbReference type="RefSeq" id="WP_095504200.1">
    <property type="nucleotide sequence ID" value="NZ_BSNC01000005.1"/>
</dbReference>
<keyword evidence="3" id="KW-0547">Nucleotide-binding</keyword>
<feature type="transmembrane region" description="Helical" evidence="8">
    <location>
        <begin position="317"/>
        <end position="344"/>
    </location>
</feature>
<feature type="transmembrane region" description="Helical" evidence="8">
    <location>
        <begin position="428"/>
        <end position="453"/>
    </location>
</feature>
<dbReference type="GO" id="GO:0008233">
    <property type="term" value="F:peptidase activity"/>
    <property type="evidence" value="ECO:0007669"/>
    <property type="project" value="InterPro"/>
</dbReference>
<sequence>MTQTATINPVGSSSSAATTPQVDPKSLLNFGGRKRLKLIRQNEISECGLACIAMVADYHGNGIGLAQLRQKLPTGLSGANLKQLIELAADIGLSSRPLKCPLDQLEQLQLPAILHWDMNHFVVLAKVRGSKASIFDPANGKLELSVNELASHFTGIALELSPAKDFQTQAAAPSLSWRQLWSQLDGLGLSLAKLIALSLLLQLLALLGPYYMQWVVDQVLIAQDRPLLMVLAIGFGLVAAISSLAHWLRSYLVLRVSAVFNLSLGRNLLRHMLRLPMSFFFARHTGDILSRFQSLQQVRERLTTGVSETLVDGVMSLAILAFMLMYSIKLTLVVLAAVAIYSLLRVFSYRALRRAQDAQIRASASEQSHLLESLKTMQSLKLLGQEPQRHAQWQNRYADVINADIRLGKLNINYATANKFLFGIENVLVVYLAAQLAMGGMFSVGMLLAFMAYKTQLVERVAGLIEQLVQFRMLKLHLERISDIALADEEANLDGSGSAAVTPNKAVEVTLENVCFRYPGQSEWLLKNINLRLKPGSATAIAGSSGSGKSTLIKIILGLLVPSEGRVLIDGKDIRDIGLRAYRRQIAAVMQDDQLISGTLIDNICAGEPTPDIQRATQAIEQASLTSTIAQLGLGLNSLVGELGNQLSGGQTQRLFMARALYRQPKLLVLDEATSHLDKDNEQSIVESLSTLSMTRVSVAHRQSTLDAAEQVWLLKDGGLKPVPAGQC</sequence>
<dbReference type="PROSITE" id="PS50990">
    <property type="entry name" value="PEPTIDASE_C39"/>
    <property type="match status" value="1"/>
</dbReference>
<dbReference type="Gene3D" id="3.90.70.10">
    <property type="entry name" value="Cysteine proteinases"/>
    <property type="match status" value="1"/>
</dbReference>
<dbReference type="GO" id="GO:0005524">
    <property type="term" value="F:ATP binding"/>
    <property type="evidence" value="ECO:0007669"/>
    <property type="project" value="UniProtKB-KW"/>
</dbReference>
<evidence type="ECO:0000259" key="11">
    <source>
        <dbReference type="PROSITE" id="PS50990"/>
    </source>
</evidence>
<keyword evidence="2 8" id="KW-0812">Transmembrane</keyword>
<accession>A0AA37RX42</accession>
<dbReference type="Proteomes" id="UP001161422">
    <property type="component" value="Unassembled WGS sequence"/>
</dbReference>
<dbReference type="AlphaFoldDB" id="A0AA37RX42"/>
<evidence type="ECO:0000256" key="4">
    <source>
        <dbReference type="ARBA" id="ARBA00022840"/>
    </source>
</evidence>
<dbReference type="InterPro" id="IPR027417">
    <property type="entry name" value="P-loop_NTPase"/>
</dbReference>
<keyword evidence="4" id="KW-0067">ATP-binding</keyword>
<dbReference type="PANTHER" id="PTHR24221:SF606">
    <property type="entry name" value="COLICIN V SECRETION-PROCESSING ATP-BINDING PROTEIN"/>
    <property type="match status" value="1"/>
</dbReference>
<evidence type="ECO:0000256" key="6">
    <source>
        <dbReference type="ARBA" id="ARBA00023136"/>
    </source>
</evidence>
<dbReference type="GO" id="GO:0016887">
    <property type="term" value="F:ATP hydrolysis activity"/>
    <property type="evidence" value="ECO:0007669"/>
    <property type="project" value="InterPro"/>
</dbReference>
<dbReference type="InterPro" id="IPR003593">
    <property type="entry name" value="AAA+_ATPase"/>
</dbReference>
<evidence type="ECO:0000256" key="2">
    <source>
        <dbReference type="ARBA" id="ARBA00022692"/>
    </source>
</evidence>